<dbReference type="PROSITE" id="PS50022">
    <property type="entry name" value="FA58C_3"/>
    <property type="match status" value="1"/>
</dbReference>
<evidence type="ECO:0000313" key="2">
    <source>
        <dbReference type="EMBL" id="KAK8896867.1"/>
    </source>
</evidence>
<sequence>MGGGGSKCMFPYKNGKPFNGIFDYLTKAYGGNPQTTGHVEVSSSGTSVRSVSKIEDVISERNTGEWASNNESNSWIEFNFKDHKLLLTAYTIQTFGGDVGNMHMKSWKLESSEDGYNWTMLDQVSECNEINRPNAILTRPITMAGSKNIFRITMTDKNYFGTYTMCLKRIEFFGNIS</sequence>
<dbReference type="PANTHER" id="PTHR47457">
    <property type="entry name" value="OS05G0345500 PROTEIN"/>
    <property type="match status" value="1"/>
</dbReference>
<reference evidence="2 3" key="1">
    <citation type="submission" date="2024-04" db="EMBL/GenBank/DDBJ databases">
        <title>Tritrichomonas musculus Genome.</title>
        <authorList>
            <person name="Alves-Ferreira E."/>
            <person name="Grigg M."/>
            <person name="Lorenzi H."/>
            <person name="Galac M."/>
        </authorList>
    </citation>
    <scope>NUCLEOTIDE SEQUENCE [LARGE SCALE GENOMIC DNA]</scope>
    <source>
        <strain evidence="2 3">EAF2021</strain>
    </source>
</reference>
<dbReference type="PANTHER" id="PTHR47457:SF1">
    <property type="entry name" value="BTB DOMAIN-CONTAINING PROTEIN-RELATED"/>
    <property type="match status" value="1"/>
</dbReference>
<dbReference type="EMBL" id="JAPFFF010000002">
    <property type="protein sequence ID" value="KAK8896867.1"/>
    <property type="molecule type" value="Genomic_DNA"/>
</dbReference>
<dbReference type="InterPro" id="IPR008979">
    <property type="entry name" value="Galactose-bd-like_sf"/>
</dbReference>
<proteinExistence type="predicted"/>
<comment type="caution">
    <text evidence="2">The sequence shown here is derived from an EMBL/GenBank/DDBJ whole genome shotgun (WGS) entry which is preliminary data.</text>
</comment>
<dbReference type="Proteomes" id="UP001470230">
    <property type="component" value="Unassembled WGS sequence"/>
</dbReference>
<name>A0ABR2L2B4_9EUKA</name>
<keyword evidence="3" id="KW-1185">Reference proteome</keyword>
<evidence type="ECO:0000313" key="3">
    <source>
        <dbReference type="Proteomes" id="UP001470230"/>
    </source>
</evidence>
<evidence type="ECO:0000259" key="1">
    <source>
        <dbReference type="PROSITE" id="PS50022"/>
    </source>
</evidence>
<accession>A0ABR2L2B4</accession>
<feature type="domain" description="F5/8 type C" evidence="1">
    <location>
        <begin position="22"/>
        <end position="175"/>
    </location>
</feature>
<protein>
    <recommendedName>
        <fullName evidence="1">F5/8 type C domain-containing protein</fullName>
    </recommendedName>
</protein>
<dbReference type="Pfam" id="PF00754">
    <property type="entry name" value="F5_F8_type_C"/>
    <property type="match status" value="1"/>
</dbReference>
<dbReference type="Gene3D" id="2.60.120.260">
    <property type="entry name" value="Galactose-binding domain-like"/>
    <property type="match status" value="1"/>
</dbReference>
<dbReference type="SUPFAM" id="SSF49785">
    <property type="entry name" value="Galactose-binding domain-like"/>
    <property type="match status" value="1"/>
</dbReference>
<organism evidence="2 3">
    <name type="scientific">Tritrichomonas musculus</name>
    <dbReference type="NCBI Taxonomy" id="1915356"/>
    <lineage>
        <taxon>Eukaryota</taxon>
        <taxon>Metamonada</taxon>
        <taxon>Parabasalia</taxon>
        <taxon>Tritrichomonadida</taxon>
        <taxon>Tritrichomonadidae</taxon>
        <taxon>Tritrichomonas</taxon>
    </lineage>
</organism>
<dbReference type="InterPro" id="IPR000421">
    <property type="entry name" value="FA58C"/>
</dbReference>
<gene>
    <name evidence="2" type="ORF">M9Y10_014793</name>
</gene>